<evidence type="ECO:0000259" key="10">
    <source>
        <dbReference type="Pfam" id="PF16916"/>
    </source>
</evidence>
<evidence type="ECO:0000256" key="7">
    <source>
        <dbReference type="ARBA" id="ARBA00023136"/>
    </source>
</evidence>
<feature type="transmembrane region" description="Helical" evidence="8">
    <location>
        <begin position="25"/>
        <end position="45"/>
    </location>
</feature>
<sequence>MDGHAGHGHAHGHGHGPEDTGRRRLAVAFGITATVLVAEIVGAVWTGSLALLVDAAHMLTDSAGLLLALIAASLTLRPPTPRRTWGFRRAEVLAAAAQAAVLLAVGVYALVEGVRRLMAPPEVPADGLLVFGVIGLAANLVSIAVLAGGRSSTLNLRAAFLEVVNDALGSAAVIVSAVVIATTGWTRADAVAGMLISALIVPRTIMLLRETGSVLLESTPRGLDLDDVRAHLLELPHVREVHDLHASQIASGLPVLSAHVVVDDSCFHDGQAPGLLAALQRCVADHFPVSVAHSTFQLEPVTHRPHEGPVHP</sequence>
<reference evidence="11 12" key="1">
    <citation type="submission" date="2019-10" db="EMBL/GenBank/DDBJ databases">
        <title>Georgenia wutianyii sp. nov. and Georgenia yuyongxinii sp. nov. isolated from plateau pika (Ochotona curzoniae) in the Qinghai-Tibet plateau of China.</title>
        <authorList>
            <person name="Tian Z."/>
        </authorList>
    </citation>
    <scope>NUCLEOTIDE SEQUENCE [LARGE SCALE GENOMIC DNA]</scope>
    <source>
        <strain evidence="11 12">JCM 15130</strain>
    </source>
</reference>
<dbReference type="AlphaFoldDB" id="A0A7J9UTC5"/>
<evidence type="ECO:0000256" key="2">
    <source>
        <dbReference type="ARBA" id="ARBA00008873"/>
    </source>
</evidence>
<keyword evidence="12" id="KW-1185">Reference proteome</keyword>
<keyword evidence="5 8" id="KW-1133">Transmembrane helix</keyword>
<accession>A0A7J9UTC5</accession>
<keyword evidence="7 8" id="KW-0472">Membrane</keyword>
<keyword evidence="3" id="KW-0813">Transport</keyword>
<dbReference type="InterPro" id="IPR036837">
    <property type="entry name" value="Cation_efflux_CTD_sf"/>
</dbReference>
<dbReference type="Gene3D" id="1.20.1510.10">
    <property type="entry name" value="Cation efflux protein transmembrane domain"/>
    <property type="match status" value="1"/>
</dbReference>
<organism evidence="11 12">
    <name type="scientific">Georgenia ruanii</name>
    <dbReference type="NCBI Taxonomy" id="348442"/>
    <lineage>
        <taxon>Bacteria</taxon>
        <taxon>Bacillati</taxon>
        <taxon>Actinomycetota</taxon>
        <taxon>Actinomycetes</taxon>
        <taxon>Micrococcales</taxon>
        <taxon>Bogoriellaceae</taxon>
        <taxon>Georgenia</taxon>
    </lineage>
</organism>
<dbReference type="PANTHER" id="PTHR11562:SF17">
    <property type="entry name" value="RE54080P-RELATED"/>
    <property type="match status" value="1"/>
</dbReference>
<dbReference type="InterPro" id="IPR002524">
    <property type="entry name" value="Cation_efflux"/>
</dbReference>
<proteinExistence type="inferred from homology"/>
<feature type="domain" description="Cation efflux protein cytoplasmic" evidence="10">
    <location>
        <begin position="220"/>
        <end position="300"/>
    </location>
</feature>
<keyword evidence="6" id="KW-0406">Ion transport</keyword>
<dbReference type="InterPro" id="IPR050681">
    <property type="entry name" value="CDF/SLC30A"/>
</dbReference>
<comment type="similarity">
    <text evidence="2">Belongs to the cation diffusion facilitator (CDF) transporter (TC 2.A.4) family. SLC30A subfamily.</text>
</comment>
<dbReference type="GO" id="GO:0005886">
    <property type="term" value="C:plasma membrane"/>
    <property type="evidence" value="ECO:0007669"/>
    <property type="project" value="TreeGrafter"/>
</dbReference>
<dbReference type="PANTHER" id="PTHR11562">
    <property type="entry name" value="CATION EFFLUX PROTEIN/ ZINC TRANSPORTER"/>
    <property type="match status" value="1"/>
</dbReference>
<feature type="transmembrane region" description="Helical" evidence="8">
    <location>
        <begin position="159"/>
        <end position="184"/>
    </location>
</feature>
<dbReference type="Pfam" id="PF01545">
    <property type="entry name" value="Cation_efflux"/>
    <property type="match status" value="1"/>
</dbReference>
<feature type="transmembrane region" description="Helical" evidence="8">
    <location>
        <begin position="51"/>
        <end position="72"/>
    </location>
</feature>
<dbReference type="EMBL" id="WHPD01000937">
    <property type="protein sequence ID" value="MPV87871.1"/>
    <property type="molecule type" value="Genomic_DNA"/>
</dbReference>
<dbReference type="SUPFAM" id="SSF161111">
    <property type="entry name" value="Cation efflux protein transmembrane domain-like"/>
    <property type="match status" value="1"/>
</dbReference>
<comment type="subcellular location">
    <subcellularLocation>
        <location evidence="1">Membrane</location>
        <topology evidence="1">Multi-pass membrane protein</topology>
    </subcellularLocation>
</comment>
<evidence type="ECO:0000313" key="12">
    <source>
        <dbReference type="Proteomes" id="UP000429644"/>
    </source>
</evidence>
<evidence type="ECO:0000256" key="5">
    <source>
        <dbReference type="ARBA" id="ARBA00022989"/>
    </source>
</evidence>
<dbReference type="InterPro" id="IPR058533">
    <property type="entry name" value="Cation_efflux_TM"/>
</dbReference>
<dbReference type="NCBIfam" id="TIGR01297">
    <property type="entry name" value="CDF"/>
    <property type="match status" value="1"/>
</dbReference>
<protein>
    <submittedName>
        <fullName evidence="11">Cation diffusion facilitator family transporter</fullName>
    </submittedName>
</protein>
<evidence type="ECO:0000256" key="4">
    <source>
        <dbReference type="ARBA" id="ARBA00022692"/>
    </source>
</evidence>
<dbReference type="InterPro" id="IPR027469">
    <property type="entry name" value="Cation_efflux_TMD_sf"/>
</dbReference>
<feature type="domain" description="Cation efflux protein transmembrane" evidence="9">
    <location>
        <begin position="26"/>
        <end position="216"/>
    </location>
</feature>
<dbReference type="SUPFAM" id="SSF160240">
    <property type="entry name" value="Cation efflux protein cytoplasmic domain-like"/>
    <property type="match status" value="1"/>
</dbReference>
<evidence type="ECO:0000256" key="8">
    <source>
        <dbReference type="SAM" id="Phobius"/>
    </source>
</evidence>
<dbReference type="OrthoDB" id="9809646at2"/>
<gene>
    <name evidence="11" type="ORF">GB882_04275</name>
</gene>
<dbReference type="InterPro" id="IPR027470">
    <property type="entry name" value="Cation_efflux_CTD"/>
</dbReference>
<feature type="transmembrane region" description="Helical" evidence="8">
    <location>
        <begin position="92"/>
        <end position="111"/>
    </location>
</feature>
<dbReference type="GO" id="GO:0005385">
    <property type="term" value="F:zinc ion transmembrane transporter activity"/>
    <property type="evidence" value="ECO:0007669"/>
    <property type="project" value="TreeGrafter"/>
</dbReference>
<dbReference type="Proteomes" id="UP000429644">
    <property type="component" value="Unassembled WGS sequence"/>
</dbReference>
<evidence type="ECO:0000313" key="11">
    <source>
        <dbReference type="EMBL" id="MPV87871.1"/>
    </source>
</evidence>
<comment type="caution">
    <text evidence="11">The sequence shown here is derived from an EMBL/GenBank/DDBJ whole genome shotgun (WGS) entry which is preliminary data.</text>
</comment>
<keyword evidence="4 8" id="KW-0812">Transmembrane</keyword>
<feature type="transmembrane region" description="Helical" evidence="8">
    <location>
        <begin position="127"/>
        <end position="147"/>
    </location>
</feature>
<name>A0A7J9UTC5_9MICO</name>
<evidence type="ECO:0000256" key="3">
    <source>
        <dbReference type="ARBA" id="ARBA00022448"/>
    </source>
</evidence>
<dbReference type="Pfam" id="PF16916">
    <property type="entry name" value="ZT_dimer"/>
    <property type="match status" value="1"/>
</dbReference>
<evidence type="ECO:0000256" key="1">
    <source>
        <dbReference type="ARBA" id="ARBA00004141"/>
    </source>
</evidence>
<evidence type="ECO:0000259" key="9">
    <source>
        <dbReference type="Pfam" id="PF01545"/>
    </source>
</evidence>
<evidence type="ECO:0000256" key="6">
    <source>
        <dbReference type="ARBA" id="ARBA00023065"/>
    </source>
</evidence>
<dbReference type="RefSeq" id="WP_152230496.1">
    <property type="nucleotide sequence ID" value="NZ_BAAAOT010000002.1"/>
</dbReference>